<sequence>MPVTSVRHMRPSNSGFNSVEVRYASSNRYPIDKLGAKVSKARGRLCIVVLGPTTGFLSTFSAAIKCSGSVTLTTSYQTTQDCNLYSQDCEEVPLVTSVHGG</sequence>
<organism evidence="1 2">
    <name type="scientific">Marchantia polymorpha</name>
    <name type="common">Common liverwort</name>
    <name type="synonym">Marchantia aquatica</name>
    <dbReference type="NCBI Taxonomy" id="3197"/>
    <lineage>
        <taxon>Eukaryota</taxon>
        <taxon>Viridiplantae</taxon>
        <taxon>Streptophyta</taxon>
        <taxon>Embryophyta</taxon>
        <taxon>Marchantiophyta</taxon>
        <taxon>Marchantiopsida</taxon>
        <taxon>Marchantiidae</taxon>
        <taxon>Marchantiales</taxon>
        <taxon>Marchantiaceae</taxon>
        <taxon>Marchantia</taxon>
    </lineage>
</organism>
<keyword evidence="2" id="KW-1185">Reference proteome</keyword>
<evidence type="ECO:0000313" key="1">
    <source>
        <dbReference type="EMBL" id="PTQ28632.1"/>
    </source>
</evidence>
<accession>A0A2R6W4B0</accession>
<evidence type="ECO:0000313" key="2">
    <source>
        <dbReference type="Proteomes" id="UP000244005"/>
    </source>
</evidence>
<dbReference type="EMBL" id="KZ772828">
    <property type="protein sequence ID" value="PTQ28632.1"/>
    <property type="molecule type" value="Genomic_DNA"/>
</dbReference>
<dbReference type="AlphaFoldDB" id="A0A2R6W4B0"/>
<gene>
    <name evidence="1" type="ORF">MARPO_0158s0012</name>
</gene>
<proteinExistence type="predicted"/>
<protein>
    <submittedName>
        <fullName evidence="1">Uncharacterized protein</fullName>
    </submittedName>
</protein>
<reference evidence="2" key="1">
    <citation type="journal article" date="2017" name="Cell">
        <title>Insights into land plant evolution garnered from the Marchantia polymorpha genome.</title>
        <authorList>
            <person name="Bowman J.L."/>
            <person name="Kohchi T."/>
            <person name="Yamato K.T."/>
            <person name="Jenkins J."/>
            <person name="Shu S."/>
            <person name="Ishizaki K."/>
            <person name="Yamaoka S."/>
            <person name="Nishihama R."/>
            <person name="Nakamura Y."/>
            <person name="Berger F."/>
            <person name="Adam C."/>
            <person name="Aki S.S."/>
            <person name="Althoff F."/>
            <person name="Araki T."/>
            <person name="Arteaga-Vazquez M.A."/>
            <person name="Balasubrmanian S."/>
            <person name="Barry K."/>
            <person name="Bauer D."/>
            <person name="Boehm C.R."/>
            <person name="Briginshaw L."/>
            <person name="Caballero-Perez J."/>
            <person name="Catarino B."/>
            <person name="Chen F."/>
            <person name="Chiyoda S."/>
            <person name="Chovatia M."/>
            <person name="Davies K.M."/>
            <person name="Delmans M."/>
            <person name="Demura T."/>
            <person name="Dierschke T."/>
            <person name="Dolan L."/>
            <person name="Dorantes-Acosta A.E."/>
            <person name="Eklund D.M."/>
            <person name="Florent S.N."/>
            <person name="Flores-Sandoval E."/>
            <person name="Fujiyama A."/>
            <person name="Fukuzawa H."/>
            <person name="Galik B."/>
            <person name="Grimanelli D."/>
            <person name="Grimwood J."/>
            <person name="Grossniklaus U."/>
            <person name="Hamada T."/>
            <person name="Haseloff J."/>
            <person name="Hetherington A.J."/>
            <person name="Higo A."/>
            <person name="Hirakawa Y."/>
            <person name="Hundley H.N."/>
            <person name="Ikeda Y."/>
            <person name="Inoue K."/>
            <person name="Inoue S.I."/>
            <person name="Ishida S."/>
            <person name="Jia Q."/>
            <person name="Kakita M."/>
            <person name="Kanazawa T."/>
            <person name="Kawai Y."/>
            <person name="Kawashima T."/>
            <person name="Kennedy M."/>
            <person name="Kinose K."/>
            <person name="Kinoshita T."/>
            <person name="Kohara Y."/>
            <person name="Koide E."/>
            <person name="Komatsu K."/>
            <person name="Kopischke S."/>
            <person name="Kubo M."/>
            <person name="Kyozuka J."/>
            <person name="Lagercrantz U."/>
            <person name="Lin S.S."/>
            <person name="Lindquist E."/>
            <person name="Lipzen A.M."/>
            <person name="Lu C.W."/>
            <person name="De Luna E."/>
            <person name="Martienssen R.A."/>
            <person name="Minamino N."/>
            <person name="Mizutani M."/>
            <person name="Mizutani M."/>
            <person name="Mochizuki N."/>
            <person name="Monte I."/>
            <person name="Mosher R."/>
            <person name="Nagasaki H."/>
            <person name="Nakagami H."/>
            <person name="Naramoto S."/>
            <person name="Nishitani K."/>
            <person name="Ohtani M."/>
            <person name="Okamoto T."/>
            <person name="Okumura M."/>
            <person name="Phillips J."/>
            <person name="Pollak B."/>
            <person name="Reinders A."/>
            <person name="Rovekamp M."/>
            <person name="Sano R."/>
            <person name="Sawa S."/>
            <person name="Schmid M.W."/>
            <person name="Shirakawa M."/>
            <person name="Solano R."/>
            <person name="Spunde A."/>
            <person name="Suetsugu N."/>
            <person name="Sugano S."/>
            <person name="Sugiyama A."/>
            <person name="Sun R."/>
            <person name="Suzuki Y."/>
            <person name="Takenaka M."/>
            <person name="Takezawa D."/>
            <person name="Tomogane H."/>
            <person name="Tsuzuki M."/>
            <person name="Ueda T."/>
            <person name="Umeda M."/>
            <person name="Ward J.M."/>
            <person name="Watanabe Y."/>
            <person name="Yazaki K."/>
            <person name="Yokoyama R."/>
            <person name="Yoshitake Y."/>
            <person name="Yotsui I."/>
            <person name="Zachgo S."/>
            <person name="Schmutz J."/>
        </authorList>
    </citation>
    <scope>NUCLEOTIDE SEQUENCE [LARGE SCALE GENOMIC DNA]</scope>
    <source>
        <strain evidence="2">Tak-1</strain>
    </source>
</reference>
<dbReference type="Proteomes" id="UP000244005">
    <property type="component" value="Unassembled WGS sequence"/>
</dbReference>
<dbReference type="Gramene" id="Mp2g09410.1">
    <property type="protein sequence ID" value="Mp2g09410.1.cds1"/>
    <property type="gene ID" value="Mp2g09410"/>
</dbReference>
<name>A0A2R6W4B0_MARPO</name>